<dbReference type="EMBL" id="BRXZ01002236">
    <property type="protein sequence ID" value="GMH57704.1"/>
    <property type="molecule type" value="Genomic_DNA"/>
</dbReference>
<dbReference type="SUPFAM" id="SSF48452">
    <property type="entry name" value="TPR-like"/>
    <property type="match status" value="1"/>
</dbReference>
<feature type="region of interest" description="Disordered" evidence="1">
    <location>
        <begin position="65"/>
        <end position="100"/>
    </location>
</feature>
<comment type="caution">
    <text evidence="3">The sequence shown here is derived from an EMBL/GenBank/DDBJ whole genome shotgun (WGS) entry which is preliminary data.</text>
</comment>
<dbReference type="Gene3D" id="2.60.120.10">
    <property type="entry name" value="Jelly Rolls"/>
    <property type="match status" value="2"/>
</dbReference>
<feature type="region of interest" description="Disordered" evidence="1">
    <location>
        <begin position="1"/>
        <end position="24"/>
    </location>
</feature>
<feature type="compositionally biased region" description="Basic and acidic residues" evidence="1">
    <location>
        <begin position="90"/>
        <end position="100"/>
    </location>
</feature>
<dbReference type="PROSITE" id="PS00888">
    <property type="entry name" value="CNMP_BINDING_1"/>
    <property type="match status" value="1"/>
</dbReference>
<proteinExistence type="predicted"/>
<dbReference type="InterPro" id="IPR011990">
    <property type="entry name" value="TPR-like_helical_dom_sf"/>
</dbReference>
<evidence type="ECO:0000256" key="1">
    <source>
        <dbReference type="SAM" id="MobiDB-lite"/>
    </source>
</evidence>
<evidence type="ECO:0000313" key="4">
    <source>
        <dbReference type="Proteomes" id="UP001165082"/>
    </source>
</evidence>
<name>A0A9W6ZN45_9STRA</name>
<sequence>MEVSHISASTSLRLSSSAHTPLSTDPYNEFKGHLVTYEKKLKPRVDVNLRLERLGVKGIDKLKKKKTAEGMNKKKKKQKRTNMKNSRNMKKVDKPETDNAHKRGKAILLKNSNKTQHNVIVRPLPSLLLMPFKKLGNMLPTQTHDINISSGLRDYQNGHYPAAIGKLTKALRVKPDELIPKFVRGLCWAEMGNNKKAVSDFREAQDTGNKDGDKPRATYNLGLALAYCHDYEGSTEAFSEAMKRGRNTDVERDSLKNRSLILRAGGRYGDCIKDLGQLKLKGGESKIGKTVESSFVDTRPMSRTLESTSLSQFSAPDAVEPRGGRRRSTLRMDRQRGITIHMTQEERIKVQQQKLKEKLYGEVHMALATPPKERDEDQINLLTEECRMMKAFDHLEKGQIKRLWRYLKYRRFNSGVRLFEEGEEAEKFYVIWSGQVTARIDKSVGVKSSSFVKSKSAGAGLIKEEIVNVMNVGETLGEAVGGGVRKASCVTEKVTELLVLERDGFEHTFKLFFAEQDRKKMKFLLTFPFFSRSIWPEELLLKTAHFCRERVYRAGEVIIEQGAPADGLYFIVKGMVALSREVFRVNDDGEKETFCNIILTKLCSGGSFGETTVLDQESVNPTFQSTVTCETKVTVLRIDISQLEMDVFLEENAIKALKDASYTLPDDNFLLQSHIDVMRNKKRTKKVMDKVKKTMKPRDRKDTMDMDT</sequence>
<evidence type="ECO:0000259" key="2">
    <source>
        <dbReference type="PROSITE" id="PS50042"/>
    </source>
</evidence>
<dbReference type="InterPro" id="IPR000595">
    <property type="entry name" value="cNMP-bd_dom"/>
</dbReference>
<dbReference type="Gene3D" id="1.25.40.10">
    <property type="entry name" value="Tetratricopeptide repeat domain"/>
    <property type="match status" value="1"/>
</dbReference>
<feature type="domain" description="Cyclic nucleotide-binding" evidence="2">
    <location>
        <begin position="391"/>
        <end position="507"/>
    </location>
</feature>
<protein>
    <recommendedName>
        <fullName evidence="2">Cyclic nucleotide-binding domain-containing protein</fullName>
    </recommendedName>
</protein>
<dbReference type="PANTHER" id="PTHR23011:SF28">
    <property type="entry name" value="CYCLIC NUCLEOTIDE-BINDING DOMAIN CONTAINING PROTEIN"/>
    <property type="match status" value="1"/>
</dbReference>
<feature type="compositionally biased region" description="Low complexity" evidence="1">
    <location>
        <begin position="1"/>
        <end position="20"/>
    </location>
</feature>
<dbReference type="SUPFAM" id="SSF51206">
    <property type="entry name" value="cAMP-binding domain-like"/>
    <property type="match status" value="2"/>
</dbReference>
<dbReference type="InterPro" id="IPR018488">
    <property type="entry name" value="cNMP-bd_CS"/>
</dbReference>
<feature type="compositionally biased region" description="Basic residues" evidence="1">
    <location>
        <begin position="73"/>
        <end position="82"/>
    </location>
</feature>
<dbReference type="AlphaFoldDB" id="A0A9W6ZN45"/>
<feature type="region of interest" description="Disordered" evidence="1">
    <location>
        <begin position="305"/>
        <end position="327"/>
    </location>
</feature>
<keyword evidence="4" id="KW-1185">Reference proteome</keyword>
<dbReference type="CDD" id="cd00038">
    <property type="entry name" value="CAP_ED"/>
    <property type="match status" value="2"/>
</dbReference>
<dbReference type="OrthoDB" id="9450131at2759"/>
<feature type="domain" description="Cyclic nucleotide-binding" evidence="2">
    <location>
        <begin position="537"/>
        <end position="639"/>
    </location>
</feature>
<accession>A0A9W6ZN45</accession>
<dbReference type="InterPro" id="IPR018490">
    <property type="entry name" value="cNMP-bd_dom_sf"/>
</dbReference>
<gene>
    <name evidence="3" type="ORF">TrRE_jg1152</name>
</gene>
<evidence type="ECO:0000313" key="3">
    <source>
        <dbReference type="EMBL" id="GMH57704.1"/>
    </source>
</evidence>
<dbReference type="SMART" id="SM00100">
    <property type="entry name" value="cNMP"/>
    <property type="match status" value="2"/>
</dbReference>
<dbReference type="PANTHER" id="PTHR23011">
    <property type="entry name" value="CYCLIC NUCLEOTIDE-BINDING DOMAIN CONTAINING PROTEIN"/>
    <property type="match status" value="1"/>
</dbReference>
<dbReference type="PROSITE" id="PS50042">
    <property type="entry name" value="CNMP_BINDING_3"/>
    <property type="match status" value="2"/>
</dbReference>
<dbReference type="Pfam" id="PF00027">
    <property type="entry name" value="cNMP_binding"/>
    <property type="match status" value="2"/>
</dbReference>
<reference evidence="3" key="1">
    <citation type="submission" date="2022-07" db="EMBL/GenBank/DDBJ databases">
        <title>Genome analysis of Parmales, a sister group of diatoms, reveals the evolutionary specialization of diatoms from phago-mixotrophs to photoautotrophs.</title>
        <authorList>
            <person name="Ban H."/>
            <person name="Sato S."/>
            <person name="Yoshikawa S."/>
            <person name="Kazumasa Y."/>
            <person name="Nakamura Y."/>
            <person name="Ichinomiya M."/>
            <person name="Saitoh K."/>
            <person name="Sato N."/>
            <person name="Blanc-Mathieu R."/>
            <person name="Endo H."/>
            <person name="Kuwata A."/>
            <person name="Ogata H."/>
        </authorList>
    </citation>
    <scope>NUCLEOTIDE SEQUENCE</scope>
</reference>
<organism evidence="3 4">
    <name type="scientific">Triparma retinervis</name>
    <dbReference type="NCBI Taxonomy" id="2557542"/>
    <lineage>
        <taxon>Eukaryota</taxon>
        <taxon>Sar</taxon>
        <taxon>Stramenopiles</taxon>
        <taxon>Ochrophyta</taxon>
        <taxon>Bolidophyceae</taxon>
        <taxon>Parmales</taxon>
        <taxon>Triparmaceae</taxon>
        <taxon>Triparma</taxon>
    </lineage>
</organism>
<dbReference type="InterPro" id="IPR014710">
    <property type="entry name" value="RmlC-like_jellyroll"/>
</dbReference>
<feature type="compositionally biased region" description="Polar residues" evidence="1">
    <location>
        <begin position="305"/>
        <end position="314"/>
    </location>
</feature>
<dbReference type="Proteomes" id="UP001165082">
    <property type="component" value="Unassembled WGS sequence"/>
</dbReference>
<feature type="region of interest" description="Disordered" evidence="1">
    <location>
        <begin position="686"/>
        <end position="708"/>
    </location>
</feature>